<dbReference type="AlphaFoldDB" id="A0A8H7HGY0"/>
<feature type="compositionally biased region" description="Polar residues" evidence="1">
    <location>
        <begin position="1"/>
        <end position="19"/>
    </location>
</feature>
<organism evidence="2 3">
    <name type="scientific">Rhizoctonia solani</name>
    <dbReference type="NCBI Taxonomy" id="456999"/>
    <lineage>
        <taxon>Eukaryota</taxon>
        <taxon>Fungi</taxon>
        <taxon>Dikarya</taxon>
        <taxon>Basidiomycota</taxon>
        <taxon>Agaricomycotina</taxon>
        <taxon>Agaricomycetes</taxon>
        <taxon>Cantharellales</taxon>
        <taxon>Ceratobasidiaceae</taxon>
        <taxon>Rhizoctonia</taxon>
    </lineage>
</organism>
<evidence type="ECO:0000256" key="1">
    <source>
        <dbReference type="SAM" id="MobiDB-lite"/>
    </source>
</evidence>
<accession>A0A8H7HGY0</accession>
<comment type="caution">
    <text evidence="2">The sequence shown here is derived from an EMBL/GenBank/DDBJ whole genome shotgun (WGS) entry which is preliminary data.</text>
</comment>
<feature type="region of interest" description="Disordered" evidence="1">
    <location>
        <begin position="1"/>
        <end position="30"/>
    </location>
</feature>
<feature type="region of interest" description="Disordered" evidence="1">
    <location>
        <begin position="69"/>
        <end position="97"/>
    </location>
</feature>
<proteinExistence type="predicted"/>
<gene>
    <name evidence="2" type="ORF">RHS04_00389</name>
</gene>
<reference evidence="2" key="1">
    <citation type="submission" date="2020-09" db="EMBL/GenBank/DDBJ databases">
        <title>Comparative genome analyses of four rice-infecting Rhizoctonia solani isolates reveal extensive enrichment of homogalacturonan modification genes.</title>
        <authorList>
            <person name="Lee D.-Y."/>
            <person name="Jeon J."/>
            <person name="Kim K.-T."/>
            <person name="Cheong K."/>
            <person name="Song H."/>
            <person name="Choi G."/>
            <person name="Ko J."/>
            <person name="Opiyo S.O."/>
            <person name="Zuo S."/>
            <person name="Madhav S."/>
            <person name="Lee Y.-H."/>
            <person name="Wang G.-L."/>
        </authorList>
    </citation>
    <scope>NUCLEOTIDE SEQUENCE</scope>
    <source>
        <strain evidence="2">AG1-IA YN-7</strain>
    </source>
</reference>
<sequence>MSNNLSREPSPQNAGTASGESIGDLTERPLSLALQAPEHLSRQVLEVLQLPNSIETHLLASNDSVPHFSAPPVNLADTANTPPQPQPAPPPFARPAPMFAPEIQEATNTTTEVLSAPVVMIRVEFEQNSGSQHKGTVVDSIQLPSKMPAVEFRTTVIELMELDVETARLTYSITGQVGKPITYAFNTLSQVEDAKQKVLSAIARARSKQKGLLIKNADPVPKIDPQANLELVNPKVLTPSASAVVKTSPVKPKPKKIAMVQEKAVALTETVEALRGLYSCHHCSAFCYICPRTGKHIRLTHEMITLWAKQCIQTPEIVTLSRPPNHRSFDRSRGVKPTFGPKSEPGSSAKLPINVDLKTPPPDTTKLLNLVKFKSIKKSVSQSPSIIIISSDSDSTAMDSNNNMSDIETVDSDAELPQPEDLLHNLASTSSLHGRLLLALLDELDEHFPGHNFITYAELFDRLEVRYVCDLAEHDLTWLLTLTSMEEPSAMILMGAALSEQMMYPLGLGSSKGKGKSKF</sequence>
<dbReference type="EMBL" id="JACYCC010000018">
    <property type="protein sequence ID" value="KAF8686066.1"/>
    <property type="molecule type" value="Genomic_DNA"/>
</dbReference>
<evidence type="ECO:0000313" key="3">
    <source>
        <dbReference type="Proteomes" id="UP000650582"/>
    </source>
</evidence>
<protein>
    <submittedName>
        <fullName evidence="2">Uncharacterized protein</fullName>
    </submittedName>
</protein>
<dbReference type="Proteomes" id="UP000650582">
    <property type="component" value="Unassembled WGS sequence"/>
</dbReference>
<name>A0A8H7HGY0_9AGAM</name>
<evidence type="ECO:0000313" key="2">
    <source>
        <dbReference type="EMBL" id="KAF8686066.1"/>
    </source>
</evidence>
<feature type="compositionally biased region" description="Pro residues" evidence="1">
    <location>
        <begin position="82"/>
        <end position="94"/>
    </location>
</feature>
<feature type="region of interest" description="Disordered" evidence="1">
    <location>
        <begin position="322"/>
        <end position="356"/>
    </location>
</feature>